<keyword evidence="2" id="KW-1185">Reference proteome</keyword>
<dbReference type="InterPro" id="IPR056800">
    <property type="entry name" value="vWA_Ro60"/>
</dbReference>
<sequence length="82" mass="9179">KKTFDVFIVITDSETYFGDIHPSEALKKYRTMMDVKDARLIVMGMVANEFTIADPTDPGMLDVVGFDAAVPQIIHDFVLGRI</sequence>
<dbReference type="AlphaFoldDB" id="A0A914W0A8"/>
<dbReference type="GO" id="GO:1990904">
    <property type="term" value="C:ribonucleoprotein complex"/>
    <property type="evidence" value="ECO:0007669"/>
    <property type="project" value="TreeGrafter"/>
</dbReference>
<reference evidence="3" key="1">
    <citation type="submission" date="2022-11" db="UniProtKB">
        <authorList>
            <consortium name="WormBaseParasite"/>
        </authorList>
    </citation>
    <scope>IDENTIFICATION</scope>
</reference>
<feature type="domain" description="RNA-binding protein RO60 vWA" evidence="1">
    <location>
        <begin position="1"/>
        <end position="78"/>
    </location>
</feature>
<proteinExistence type="predicted"/>
<evidence type="ECO:0000259" key="1">
    <source>
        <dbReference type="Pfam" id="PF25045"/>
    </source>
</evidence>
<organism evidence="2 3">
    <name type="scientific">Plectus sambesii</name>
    <dbReference type="NCBI Taxonomy" id="2011161"/>
    <lineage>
        <taxon>Eukaryota</taxon>
        <taxon>Metazoa</taxon>
        <taxon>Ecdysozoa</taxon>
        <taxon>Nematoda</taxon>
        <taxon>Chromadorea</taxon>
        <taxon>Plectida</taxon>
        <taxon>Plectina</taxon>
        <taxon>Plectoidea</taxon>
        <taxon>Plectidae</taxon>
        <taxon>Plectus</taxon>
    </lineage>
</organism>
<evidence type="ECO:0000313" key="3">
    <source>
        <dbReference type="WBParaSite" id="PSAMB.scaffold2883size20740.g19480.t1"/>
    </source>
</evidence>
<dbReference type="WBParaSite" id="PSAMB.scaffold2883size20740.g19480.t1">
    <property type="protein sequence ID" value="PSAMB.scaffold2883size20740.g19480.t1"/>
    <property type="gene ID" value="PSAMB.scaffold2883size20740.g19480"/>
</dbReference>
<dbReference type="SUPFAM" id="SSF53300">
    <property type="entry name" value="vWA-like"/>
    <property type="match status" value="1"/>
</dbReference>
<protein>
    <submittedName>
        <fullName evidence="3">VWFA domain-containing protein</fullName>
    </submittedName>
</protein>
<evidence type="ECO:0000313" key="2">
    <source>
        <dbReference type="Proteomes" id="UP000887566"/>
    </source>
</evidence>
<dbReference type="GO" id="GO:0003723">
    <property type="term" value="F:RNA binding"/>
    <property type="evidence" value="ECO:0007669"/>
    <property type="project" value="InterPro"/>
</dbReference>
<dbReference type="InterPro" id="IPR036465">
    <property type="entry name" value="vWFA_dom_sf"/>
</dbReference>
<accession>A0A914W0A8</accession>
<dbReference type="InterPro" id="IPR040322">
    <property type="entry name" value="TROVE2"/>
</dbReference>
<dbReference type="PANTHER" id="PTHR14202">
    <property type="entry name" value="60 KDA RIBONUCLEOPROTEIN SSA/RO"/>
    <property type="match status" value="1"/>
</dbReference>
<name>A0A914W0A8_9BILA</name>
<dbReference type="Gene3D" id="3.40.50.410">
    <property type="entry name" value="von Willebrand factor, type A domain"/>
    <property type="match status" value="1"/>
</dbReference>
<dbReference type="Pfam" id="PF25045">
    <property type="entry name" value="vWA_Ro60"/>
    <property type="match status" value="1"/>
</dbReference>
<dbReference type="PANTHER" id="PTHR14202:SF0">
    <property type="entry name" value="RNA-BINDING PROTEIN RO60"/>
    <property type="match status" value="1"/>
</dbReference>
<dbReference type="Proteomes" id="UP000887566">
    <property type="component" value="Unplaced"/>
</dbReference>